<evidence type="ECO:0000256" key="1">
    <source>
        <dbReference type="SAM" id="MobiDB-lite"/>
    </source>
</evidence>
<feature type="region of interest" description="Disordered" evidence="1">
    <location>
        <begin position="37"/>
        <end position="80"/>
    </location>
</feature>
<feature type="compositionally biased region" description="Basic residues" evidence="1">
    <location>
        <begin position="62"/>
        <end position="74"/>
    </location>
</feature>
<dbReference type="EMBL" id="BAABJP010000008">
    <property type="protein sequence ID" value="GAA5153461.1"/>
    <property type="molecule type" value="Genomic_DNA"/>
</dbReference>
<keyword evidence="2" id="KW-0732">Signal</keyword>
<dbReference type="RefSeq" id="WP_185061792.1">
    <property type="nucleotide sequence ID" value="NZ_BAABJP010000008.1"/>
</dbReference>
<name>A0ABP9PWK9_9PSEU</name>
<dbReference type="Proteomes" id="UP001428817">
    <property type="component" value="Unassembled WGS sequence"/>
</dbReference>
<feature type="chain" id="PRO_5046458537" evidence="2">
    <location>
        <begin position="36"/>
        <end position="113"/>
    </location>
</feature>
<evidence type="ECO:0000256" key="2">
    <source>
        <dbReference type="SAM" id="SignalP"/>
    </source>
</evidence>
<evidence type="ECO:0000313" key="3">
    <source>
        <dbReference type="EMBL" id="GAA5153461.1"/>
    </source>
</evidence>
<gene>
    <name evidence="3" type="ORF">GCM10023321_23740</name>
</gene>
<accession>A0ABP9PWK9</accession>
<evidence type="ECO:0000313" key="4">
    <source>
        <dbReference type="Proteomes" id="UP001428817"/>
    </source>
</evidence>
<comment type="caution">
    <text evidence="3">The sequence shown here is derived from an EMBL/GenBank/DDBJ whole genome shotgun (WGS) entry which is preliminary data.</text>
</comment>
<sequence>MPLHRAPTPTSRTLSALTATAAFGAWLLAPATAAAAPDHDEDCTHHDAEPGEYLCTDDAARSGHRSSARQKRMRPMTSGERQYRVGCRRGYIVRDCREFSVGNLLRHGINPSD</sequence>
<organism evidence="3 4">
    <name type="scientific">Pseudonocardia eucalypti</name>
    <dbReference type="NCBI Taxonomy" id="648755"/>
    <lineage>
        <taxon>Bacteria</taxon>
        <taxon>Bacillati</taxon>
        <taxon>Actinomycetota</taxon>
        <taxon>Actinomycetes</taxon>
        <taxon>Pseudonocardiales</taxon>
        <taxon>Pseudonocardiaceae</taxon>
        <taxon>Pseudonocardia</taxon>
    </lineage>
</organism>
<feature type="signal peptide" evidence="2">
    <location>
        <begin position="1"/>
        <end position="35"/>
    </location>
</feature>
<proteinExistence type="predicted"/>
<keyword evidence="4" id="KW-1185">Reference proteome</keyword>
<reference evidence="4" key="1">
    <citation type="journal article" date="2019" name="Int. J. Syst. Evol. Microbiol.">
        <title>The Global Catalogue of Microorganisms (GCM) 10K type strain sequencing project: providing services to taxonomists for standard genome sequencing and annotation.</title>
        <authorList>
            <consortium name="The Broad Institute Genomics Platform"/>
            <consortium name="The Broad Institute Genome Sequencing Center for Infectious Disease"/>
            <person name="Wu L."/>
            <person name="Ma J."/>
        </authorList>
    </citation>
    <scope>NUCLEOTIDE SEQUENCE [LARGE SCALE GENOMIC DNA]</scope>
    <source>
        <strain evidence="4">JCM 18303</strain>
    </source>
</reference>
<protein>
    <submittedName>
        <fullName evidence="3">Uncharacterized protein</fullName>
    </submittedName>
</protein>